<sequence length="102" mass="11222">VRLPDYPGCPDDRVCLPDYVVCPGDRVHLLPMYLIVFNKGREPSSSGGGGGSGSWMPAMLDFWGEDRSRFCFSLYYLVGARTHSRASGLMEIVPPIRSGIVI</sequence>
<keyword evidence="2" id="KW-1185">Reference proteome</keyword>
<proteinExistence type="predicted"/>
<protein>
    <submittedName>
        <fullName evidence="1">Uncharacterized protein</fullName>
    </submittedName>
</protein>
<evidence type="ECO:0000313" key="1">
    <source>
        <dbReference type="EMBL" id="MQL78620.1"/>
    </source>
</evidence>
<dbReference type="AlphaFoldDB" id="A0A843U9J3"/>
<feature type="non-terminal residue" evidence="1">
    <location>
        <position position="102"/>
    </location>
</feature>
<name>A0A843U9J3_COLES</name>
<gene>
    <name evidence="1" type="ORF">Taro_011041</name>
</gene>
<reference evidence="1" key="1">
    <citation type="submission" date="2017-07" db="EMBL/GenBank/DDBJ databases">
        <title>Taro Niue Genome Assembly and Annotation.</title>
        <authorList>
            <person name="Atibalentja N."/>
            <person name="Keating K."/>
            <person name="Fields C.J."/>
        </authorList>
    </citation>
    <scope>NUCLEOTIDE SEQUENCE</scope>
    <source>
        <strain evidence="1">Niue_2</strain>
        <tissue evidence="1">Leaf</tissue>
    </source>
</reference>
<comment type="caution">
    <text evidence="1">The sequence shown here is derived from an EMBL/GenBank/DDBJ whole genome shotgun (WGS) entry which is preliminary data.</text>
</comment>
<organism evidence="1 2">
    <name type="scientific">Colocasia esculenta</name>
    <name type="common">Wild taro</name>
    <name type="synonym">Arum esculentum</name>
    <dbReference type="NCBI Taxonomy" id="4460"/>
    <lineage>
        <taxon>Eukaryota</taxon>
        <taxon>Viridiplantae</taxon>
        <taxon>Streptophyta</taxon>
        <taxon>Embryophyta</taxon>
        <taxon>Tracheophyta</taxon>
        <taxon>Spermatophyta</taxon>
        <taxon>Magnoliopsida</taxon>
        <taxon>Liliopsida</taxon>
        <taxon>Araceae</taxon>
        <taxon>Aroideae</taxon>
        <taxon>Colocasieae</taxon>
        <taxon>Colocasia</taxon>
    </lineage>
</organism>
<dbReference type="EMBL" id="NMUH01000409">
    <property type="protein sequence ID" value="MQL78620.1"/>
    <property type="molecule type" value="Genomic_DNA"/>
</dbReference>
<dbReference type="Proteomes" id="UP000652761">
    <property type="component" value="Unassembled WGS sequence"/>
</dbReference>
<accession>A0A843U9J3</accession>
<evidence type="ECO:0000313" key="2">
    <source>
        <dbReference type="Proteomes" id="UP000652761"/>
    </source>
</evidence>